<organism evidence="3 4">
    <name type="scientific">Fluviicola chungangensis</name>
    <dbReference type="NCBI Taxonomy" id="2597671"/>
    <lineage>
        <taxon>Bacteria</taxon>
        <taxon>Pseudomonadati</taxon>
        <taxon>Bacteroidota</taxon>
        <taxon>Flavobacteriia</taxon>
        <taxon>Flavobacteriales</taxon>
        <taxon>Crocinitomicaceae</taxon>
        <taxon>Fluviicola</taxon>
    </lineage>
</organism>
<evidence type="ECO:0000256" key="2">
    <source>
        <dbReference type="SAM" id="Phobius"/>
    </source>
</evidence>
<sequence>MEEFAFETVKAEEIKDRKVAGIIAISAFALLLAILHFLGYRIPTPPLPEQLLYQNMEMELIPMELQELPTGTGGGGSGTPAKVEQTDKTPPQMEQVLTQNSSNTHVKSGNSNITNTNTPNNNPPSGQNVSNNPFGSGGSGGGNGSGNGHGIGNDNGNGEGPGSGPGSGGDPERYWVEKPNTNSIRSDESCVIVLSILVDPNGNIIGKPTFVKNGSNTNDMTVINQVINVVKNQGRFNKVNTSRNMKVPVVIRISAN</sequence>
<name>A0A556MJR9_9FLAO</name>
<protein>
    <recommendedName>
        <fullName evidence="5">Energy transducer TonB</fullName>
    </recommendedName>
</protein>
<keyword evidence="2" id="KW-1133">Transmembrane helix</keyword>
<accession>A0A556MJR9</accession>
<feature type="compositionally biased region" description="Low complexity" evidence="1">
    <location>
        <begin position="108"/>
        <end position="134"/>
    </location>
</feature>
<comment type="caution">
    <text evidence="3">The sequence shown here is derived from an EMBL/GenBank/DDBJ whole genome shotgun (WGS) entry which is preliminary data.</text>
</comment>
<dbReference type="RefSeq" id="WP_144334279.1">
    <property type="nucleotide sequence ID" value="NZ_VLPL01000009.1"/>
</dbReference>
<evidence type="ECO:0008006" key="5">
    <source>
        <dbReference type="Google" id="ProtNLM"/>
    </source>
</evidence>
<feature type="transmembrane region" description="Helical" evidence="2">
    <location>
        <begin position="20"/>
        <end position="40"/>
    </location>
</feature>
<proteinExistence type="predicted"/>
<reference evidence="3 4" key="1">
    <citation type="submission" date="2019-07" db="EMBL/GenBank/DDBJ databases">
        <authorList>
            <person name="Huq M.A."/>
        </authorList>
    </citation>
    <scope>NUCLEOTIDE SEQUENCE [LARGE SCALE GENOMIC DNA]</scope>
    <source>
        <strain evidence="3 4">MAH-3</strain>
    </source>
</reference>
<keyword evidence="2" id="KW-0472">Membrane</keyword>
<keyword evidence="2" id="KW-0812">Transmembrane</keyword>
<feature type="compositionally biased region" description="Polar residues" evidence="1">
    <location>
        <begin position="95"/>
        <end position="107"/>
    </location>
</feature>
<gene>
    <name evidence="3" type="ORF">FO442_16260</name>
</gene>
<evidence type="ECO:0000313" key="4">
    <source>
        <dbReference type="Proteomes" id="UP000316008"/>
    </source>
</evidence>
<evidence type="ECO:0000256" key="1">
    <source>
        <dbReference type="SAM" id="MobiDB-lite"/>
    </source>
</evidence>
<evidence type="ECO:0000313" key="3">
    <source>
        <dbReference type="EMBL" id="TSJ40151.1"/>
    </source>
</evidence>
<keyword evidence="4" id="KW-1185">Reference proteome</keyword>
<dbReference type="AlphaFoldDB" id="A0A556MJR9"/>
<feature type="compositionally biased region" description="Gly residues" evidence="1">
    <location>
        <begin position="135"/>
        <end position="169"/>
    </location>
</feature>
<dbReference type="EMBL" id="VLPL01000009">
    <property type="protein sequence ID" value="TSJ40151.1"/>
    <property type="molecule type" value="Genomic_DNA"/>
</dbReference>
<feature type="region of interest" description="Disordered" evidence="1">
    <location>
        <begin position="67"/>
        <end position="177"/>
    </location>
</feature>
<dbReference type="Proteomes" id="UP000316008">
    <property type="component" value="Unassembled WGS sequence"/>
</dbReference>
<dbReference type="OrthoDB" id="9553575at2"/>